<protein>
    <submittedName>
        <fullName evidence="1">Uncharacterized protein</fullName>
    </submittedName>
</protein>
<dbReference type="AlphaFoldDB" id="A0A8X8DGX0"/>
<name>A0A8X8DGX0_POPTO</name>
<dbReference type="OrthoDB" id="1727108at2759"/>
<dbReference type="EMBL" id="JAAWWB010000001">
    <property type="protein sequence ID" value="KAG6791744.1"/>
    <property type="molecule type" value="Genomic_DNA"/>
</dbReference>
<evidence type="ECO:0000313" key="2">
    <source>
        <dbReference type="Proteomes" id="UP000886885"/>
    </source>
</evidence>
<gene>
    <name evidence="1" type="ORF">POTOM_000877</name>
</gene>
<sequence>MSEHEMMELYEKNLLKGVTRCKLDLCRSNNDIIVEAIKKKRQTFKKPYLRSIVGATLKFIQKRRVEKPEVCDVALWHALSLFISYDVEIKERIKKNRDEKKTEKVELMAETQRHNPRTGLRVLYQRVLSLAEVVVDNDDLLIYACGRFFCQGRERKPSHSCTNIGISSHSEYVDVAKFAKEALYFAYQLSSSCFIVASYYEDSLLIHHFLKILVLEKAVRQAFASVQVNGPW</sequence>
<comment type="caution">
    <text evidence="1">The sequence shown here is derived from an EMBL/GenBank/DDBJ whole genome shotgun (WGS) entry which is preliminary data.</text>
</comment>
<organism evidence="1 2">
    <name type="scientific">Populus tomentosa</name>
    <name type="common">Chinese white poplar</name>
    <dbReference type="NCBI Taxonomy" id="118781"/>
    <lineage>
        <taxon>Eukaryota</taxon>
        <taxon>Viridiplantae</taxon>
        <taxon>Streptophyta</taxon>
        <taxon>Embryophyta</taxon>
        <taxon>Tracheophyta</taxon>
        <taxon>Spermatophyta</taxon>
        <taxon>Magnoliopsida</taxon>
        <taxon>eudicotyledons</taxon>
        <taxon>Gunneridae</taxon>
        <taxon>Pentapetalae</taxon>
        <taxon>rosids</taxon>
        <taxon>fabids</taxon>
        <taxon>Malpighiales</taxon>
        <taxon>Salicaceae</taxon>
        <taxon>Saliceae</taxon>
        <taxon>Populus</taxon>
    </lineage>
</organism>
<dbReference type="Proteomes" id="UP000886885">
    <property type="component" value="Chromosome 1A"/>
</dbReference>
<evidence type="ECO:0000313" key="1">
    <source>
        <dbReference type="EMBL" id="KAG6791744.1"/>
    </source>
</evidence>
<reference evidence="1" key="1">
    <citation type="journal article" date="2020" name="bioRxiv">
        <title>Hybrid origin of Populus tomentosa Carr. identified through genome sequencing and phylogenomic analysis.</title>
        <authorList>
            <person name="An X."/>
            <person name="Gao K."/>
            <person name="Chen Z."/>
            <person name="Li J."/>
            <person name="Yang X."/>
            <person name="Yang X."/>
            <person name="Zhou J."/>
            <person name="Guo T."/>
            <person name="Zhao T."/>
            <person name="Huang S."/>
            <person name="Miao D."/>
            <person name="Khan W.U."/>
            <person name="Rao P."/>
            <person name="Ye M."/>
            <person name="Lei B."/>
            <person name="Liao W."/>
            <person name="Wang J."/>
            <person name="Ji L."/>
            <person name="Li Y."/>
            <person name="Guo B."/>
            <person name="Mustafa N.S."/>
            <person name="Li S."/>
            <person name="Yun Q."/>
            <person name="Keller S.R."/>
            <person name="Mao J."/>
            <person name="Zhang R."/>
            <person name="Strauss S.H."/>
        </authorList>
    </citation>
    <scope>NUCLEOTIDE SEQUENCE</scope>
    <source>
        <strain evidence="1">GM15</strain>
        <tissue evidence="1">Leaf</tissue>
    </source>
</reference>
<keyword evidence="2" id="KW-1185">Reference proteome</keyword>
<proteinExistence type="predicted"/>
<accession>A0A8X8DGX0</accession>